<evidence type="ECO:0000256" key="1">
    <source>
        <dbReference type="ARBA" id="ARBA00023125"/>
    </source>
</evidence>
<dbReference type="RefSeq" id="WP_138254227.1">
    <property type="nucleotide sequence ID" value="NZ_VAVZ01000057.1"/>
</dbReference>
<evidence type="ECO:0000313" key="3">
    <source>
        <dbReference type="EMBL" id="TLP92882.1"/>
    </source>
</evidence>
<evidence type="ECO:0000259" key="2">
    <source>
        <dbReference type="PROSITE" id="PS50937"/>
    </source>
</evidence>
<dbReference type="Proteomes" id="UP000310458">
    <property type="component" value="Unassembled WGS sequence"/>
</dbReference>
<keyword evidence="1" id="KW-0238">DNA-binding</keyword>
<gene>
    <name evidence="3" type="ORF">FEF26_14350</name>
</gene>
<comment type="caution">
    <text evidence="3">The sequence shown here is derived from an EMBL/GenBank/DDBJ whole genome shotgun (WGS) entry which is preliminary data.</text>
</comment>
<dbReference type="Pfam" id="PF13411">
    <property type="entry name" value="MerR_1"/>
    <property type="match status" value="1"/>
</dbReference>
<reference evidence="3 4" key="1">
    <citation type="submission" date="2019-05" db="EMBL/GenBank/DDBJ databases">
        <title>Nesterenkonia sp. GY074 isolated from the Southern Atlantic Ocean.</title>
        <authorList>
            <person name="Zhang G."/>
        </authorList>
    </citation>
    <scope>NUCLEOTIDE SEQUENCE [LARGE SCALE GENOMIC DNA]</scope>
    <source>
        <strain evidence="3 4">GY074</strain>
    </source>
</reference>
<protein>
    <submittedName>
        <fullName evidence="3">MerR family transcriptional regulator</fullName>
    </submittedName>
</protein>
<dbReference type="AlphaFoldDB" id="A0A5R9B7G3"/>
<dbReference type="Gene3D" id="1.10.1660.10">
    <property type="match status" value="1"/>
</dbReference>
<dbReference type="InterPro" id="IPR047057">
    <property type="entry name" value="MerR_fam"/>
</dbReference>
<accession>A0A5R9B7G3</accession>
<dbReference type="GO" id="GO:0003700">
    <property type="term" value="F:DNA-binding transcription factor activity"/>
    <property type="evidence" value="ECO:0007669"/>
    <property type="project" value="InterPro"/>
</dbReference>
<dbReference type="InterPro" id="IPR000551">
    <property type="entry name" value="MerR-type_HTH_dom"/>
</dbReference>
<dbReference type="SMART" id="SM00422">
    <property type="entry name" value="HTH_MERR"/>
    <property type="match status" value="1"/>
</dbReference>
<sequence>MHIGAVAEQTELSLRTLRHYDEVGLLRPSGRTTGGFRLYTEQDVERLFLIRRMKPLGFTLDQMGELLRLTESLAESPDVESQARLEEFIVDAQARRKKLAYTLEIADEFIDRLQQQHDQSR</sequence>
<proteinExistence type="predicted"/>
<name>A0A5R9B7G3_9MICC</name>
<dbReference type="PANTHER" id="PTHR30204:SF93">
    <property type="entry name" value="HTH MERR-TYPE DOMAIN-CONTAINING PROTEIN"/>
    <property type="match status" value="1"/>
</dbReference>
<dbReference type="PANTHER" id="PTHR30204">
    <property type="entry name" value="REDOX-CYCLING DRUG-SENSING TRANSCRIPTIONAL ACTIVATOR SOXR"/>
    <property type="match status" value="1"/>
</dbReference>
<dbReference type="PRINTS" id="PR00040">
    <property type="entry name" value="HTHMERR"/>
</dbReference>
<dbReference type="PROSITE" id="PS00552">
    <property type="entry name" value="HTH_MERR_1"/>
    <property type="match status" value="1"/>
</dbReference>
<keyword evidence="4" id="KW-1185">Reference proteome</keyword>
<dbReference type="SUPFAM" id="SSF46955">
    <property type="entry name" value="Putative DNA-binding domain"/>
    <property type="match status" value="1"/>
</dbReference>
<dbReference type="InterPro" id="IPR009061">
    <property type="entry name" value="DNA-bd_dom_put_sf"/>
</dbReference>
<evidence type="ECO:0000313" key="4">
    <source>
        <dbReference type="Proteomes" id="UP000310458"/>
    </source>
</evidence>
<dbReference type="EMBL" id="VAVZ01000057">
    <property type="protein sequence ID" value="TLP92882.1"/>
    <property type="molecule type" value="Genomic_DNA"/>
</dbReference>
<feature type="domain" description="HTH merR-type" evidence="2">
    <location>
        <begin position="1"/>
        <end position="69"/>
    </location>
</feature>
<organism evidence="3 4">
    <name type="scientific">Nesterenkonia salmonea</name>
    <dbReference type="NCBI Taxonomy" id="1804987"/>
    <lineage>
        <taxon>Bacteria</taxon>
        <taxon>Bacillati</taxon>
        <taxon>Actinomycetota</taxon>
        <taxon>Actinomycetes</taxon>
        <taxon>Micrococcales</taxon>
        <taxon>Micrococcaceae</taxon>
        <taxon>Nesterenkonia</taxon>
    </lineage>
</organism>
<dbReference type="GO" id="GO:0003677">
    <property type="term" value="F:DNA binding"/>
    <property type="evidence" value="ECO:0007669"/>
    <property type="project" value="UniProtKB-KW"/>
</dbReference>
<dbReference type="OrthoDB" id="9809391at2"/>
<dbReference type="PROSITE" id="PS50937">
    <property type="entry name" value="HTH_MERR_2"/>
    <property type="match status" value="1"/>
</dbReference>